<organism evidence="2 3">
    <name type="scientific">Colletotrichum higginsianum (strain IMI 349063)</name>
    <name type="common">Crucifer anthracnose fungus</name>
    <dbReference type="NCBI Taxonomy" id="759273"/>
    <lineage>
        <taxon>Eukaryota</taxon>
        <taxon>Fungi</taxon>
        <taxon>Dikarya</taxon>
        <taxon>Ascomycota</taxon>
        <taxon>Pezizomycotina</taxon>
        <taxon>Sordariomycetes</taxon>
        <taxon>Hypocreomycetidae</taxon>
        <taxon>Glomerellales</taxon>
        <taxon>Glomerellaceae</taxon>
        <taxon>Colletotrichum</taxon>
        <taxon>Colletotrichum destructivum species complex</taxon>
    </lineage>
</organism>
<evidence type="ECO:0000313" key="3">
    <source>
        <dbReference type="Proteomes" id="UP000092177"/>
    </source>
</evidence>
<evidence type="ECO:0000256" key="1">
    <source>
        <dbReference type="SAM" id="MobiDB-lite"/>
    </source>
</evidence>
<accession>A0A1B7YQR3</accession>
<reference evidence="3" key="1">
    <citation type="journal article" date="2017" name="BMC Genomics">
        <title>Gapless genome assembly of Colletotrichum higginsianum reveals chromosome structure and association of transposable elements with secondary metabolite gene clusters.</title>
        <authorList>
            <person name="Dallery J.-F."/>
            <person name="Lapalu N."/>
            <person name="Zampounis A."/>
            <person name="Pigne S."/>
            <person name="Luyten I."/>
            <person name="Amselem J."/>
            <person name="Wittenberg A.H.J."/>
            <person name="Zhou S."/>
            <person name="de Queiroz M.V."/>
            <person name="Robin G.P."/>
            <person name="Auger A."/>
            <person name="Hainaut M."/>
            <person name="Henrissat B."/>
            <person name="Kim K.-T."/>
            <person name="Lee Y.-H."/>
            <person name="Lespinet O."/>
            <person name="Schwartz D.C."/>
            <person name="Thon M.R."/>
            <person name="O'Connell R.J."/>
        </authorList>
    </citation>
    <scope>NUCLEOTIDE SEQUENCE [LARGE SCALE GENOMIC DNA]</scope>
    <source>
        <strain evidence="3">IMI 349063</strain>
    </source>
</reference>
<dbReference type="GeneID" id="28862100"/>
<dbReference type="KEGG" id="chig:CH63R_03018"/>
<dbReference type="VEuPathDB" id="FungiDB:CH63R_03018"/>
<evidence type="ECO:0000313" key="2">
    <source>
        <dbReference type="EMBL" id="OBR14292.1"/>
    </source>
</evidence>
<dbReference type="Proteomes" id="UP000092177">
    <property type="component" value="Chromosome 2"/>
</dbReference>
<protein>
    <submittedName>
        <fullName evidence="2">Uncharacterized protein</fullName>
    </submittedName>
</protein>
<feature type="region of interest" description="Disordered" evidence="1">
    <location>
        <begin position="76"/>
        <end position="120"/>
    </location>
</feature>
<dbReference type="EMBL" id="LTAN01000002">
    <property type="protein sequence ID" value="OBR14292.1"/>
    <property type="molecule type" value="Genomic_DNA"/>
</dbReference>
<dbReference type="RefSeq" id="XP_018162809.1">
    <property type="nucleotide sequence ID" value="XM_018297993.1"/>
</dbReference>
<sequence>MLAPEETSRGRRRISPTTTAVPPPRPISRRRAHSLRRASYSFPHLTSALSGDSLSGPAPANEACRQRILCLTSAKPPAAATNHRPLQATPQQGVVHRGISGGGGGTLDAMPSANGFWNPV</sequence>
<keyword evidence="3" id="KW-1185">Reference proteome</keyword>
<name>A0A1B7YQR3_COLHI</name>
<gene>
    <name evidence="2" type="ORF">CH63R_03018</name>
</gene>
<feature type="compositionally biased region" description="Basic residues" evidence="1">
    <location>
        <begin position="27"/>
        <end position="36"/>
    </location>
</feature>
<proteinExistence type="predicted"/>
<comment type="caution">
    <text evidence="2">The sequence shown here is derived from an EMBL/GenBank/DDBJ whole genome shotgun (WGS) entry which is preliminary data.</text>
</comment>
<dbReference type="AlphaFoldDB" id="A0A1B7YQR3"/>
<feature type="region of interest" description="Disordered" evidence="1">
    <location>
        <begin position="1"/>
        <end position="39"/>
    </location>
</feature>